<gene>
    <name evidence="6" type="ORF">A3Q56_02241</name>
</gene>
<dbReference type="PANTHER" id="PTHR11071">
    <property type="entry name" value="PEPTIDYL-PROLYL CIS-TRANS ISOMERASE"/>
    <property type="match status" value="1"/>
</dbReference>
<evidence type="ECO:0000259" key="5">
    <source>
        <dbReference type="PROSITE" id="PS50072"/>
    </source>
</evidence>
<keyword evidence="2 4" id="KW-0697">Rotamase</keyword>
<comment type="caution">
    <text evidence="6">The sequence shown here is derived from an EMBL/GenBank/DDBJ whole genome shotgun (WGS) entry which is preliminary data.</text>
</comment>
<dbReference type="EC" id="5.2.1.8" evidence="4"/>
<proteinExistence type="inferred from homology"/>
<evidence type="ECO:0000256" key="2">
    <source>
        <dbReference type="ARBA" id="ARBA00023110"/>
    </source>
</evidence>
<dbReference type="GO" id="GO:0006457">
    <property type="term" value="P:protein folding"/>
    <property type="evidence" value="ECO:0007669"/>
    <property type="project" value="TreeGrafter"/>
</dbReference>
<evidence type="ECO:0000256" key="3">
    <source>
        <dbReference type="ARBA" id="ARBA00023235"/>
    </source>
</evidence>
<evidence type="ECO:0000313" key="7">
    <source>
        <dbReference type="Proteomes" id="UP000078046"/>
    </source>
</evidence>
<reference evidence="6 7" key="1">
    <citation type="submission" date="2016-04" db="EMBL/GenBank/DDBJ databases">
        <title>The genome of Intoshia linei affirms orthonectids as highly simplified spiralians.</title>
        <authorList>
            <person name="Mikhailov K.V."/>
            <person name="Slusarev G.S."/>
            <person name="Nikitin M.A."/>
            <person name="Logacheva M.D."/>
            <person name="Penin A."/>
            <person name="Aleoshin V."/>
            <person name="Panchin Y.V."/>
        </authorList>
    </citation>
    <scope>NUCLEOTIDE SEQUENCE [LARGE SCALE GENOMIC DNA]</scope>
    <source>
        <strain evidence="6">Intl2013</strain>
        <tissue evidence="6">Whole animal</tissue>
    </source>
</reference>
<dbReference type="PIRSF" id="PIRSF001467">
    <property type="entry name" value="Peptidylpro_ismrse"/>
    <property type="match status" value="1"/>
</dbReference>
<name>A0A177B8I4_9BILA</name>
<dbReference type="Gene3D" id="2.40.100.10">
    <property type="entry name" value="Cyclophilin-like"/>
    <property type="match status" value="1"/>
</dbReference>
<comment type="function">
    <text evidence="4">PPIases accelerate the folding of proteins. It catalyzes the cis-trans isomerization of proline imidic peptide bonds in oligopeptides.</text>
</comment>
<comment type="similarity">
    <text evidence="4">Belongs to the cyclophilin-type PPIase family.</text>
</comment>
<feature type="non-terminal residue" evidence="6">
    <location>
        <position position="198"/>
    </location>
</feature>
<dbReference type="GO" id="GO:0003755">
    <property type="term" value="F:peptidyl-prolyl cis-trans isomerase activity"/>
    <property type="evidence" value="ECO:0007669"/>
    <property type="project" value="UniProtKB-UniRule"/>
</dbReference>
<accession>A0A177B8I4</accession>
<keyword evidence="3 4" id="KW-0413">Isomerase</keyword>
<dbReference type="InterPro" id="IPR029000">
    <property type="entry name" value="Cyclophilin-like_dom_sf"/>
</dbReference>
<dbReference type="InterPro" id="IPR024936">
    <property type="entry name" value="Cyclophilin-type_PPIase"/>
</dbReference>
<feature type="domain" description="PPIase cyclophilin-type" evidence="5">
    <location>
        <begin position="48"/>
        <end position="196"/>
    </location>
</feature>
<evidence type="ECO:0000256" key="4">
    <source>
        <dbReference type="RuleBase" id="RU363019"/>
    </source>
</evidence>
<dbReference type="PROSITE" id="PS50072">
    <property type="entry name" value="CSA_PPIASE_2"/>
    <property type="match status" value="1"/>
</dbReference>
<keyword evidence="7" id="KW-1185">Reference proteome</keyword>
<dbReference type="InterPro" id="IPR002130">
    <property type="entry name" value="Cyclophilin-type_PPIase_dom"/>
</dbReference>
<dbReference type="GO" id="GO:0016018">
    <property type="term" value="F:cyclosporin A binding"/>
    <property type="evidence" value="ECO:0007669"/>
    <property type="project" value="TreeGrafter"/>
</dbReference>
<evidence type="ECO:0000256" key="1">
    <source>
        <dbReference type="ARBA" id="ARBA00000971"/>
    </source>
</evidence>
<dbReference type="OrthoDB" id="193499at2759"/>
<dbReference type="AlphaFoldDB" id="A0A177B8I4"/>
<comment type="catalytic activity">
    <reaction evidence="1 4">
        <text>[protein]-peptidylproline (omega=180) = [protein]-peptidylproline (omega=0)</text>
        <dbReference type="Rhea" id="RHEA:16237"/>
        <dbReference type="Rhea" id="RHEA-COMP:10747"/>
        <dbReference type="Rhea" id="RHEA-COMP:10748"/>
        <dbReference type="ChEBI" id="CHEBI:83833"/>
        <dbReference type="ChEBI" id="CHEBI:83834"/>
        <dbReference type="EC" id="5.2.1.8"/>
    </reaction>
</comment>
<dbReference type="GO" id="GO:0005737">
    <property type="term" value="C:cytoplasm"/>
    <property type="evidence" value="ECO:0007669"/>
    <property type="project" value="TreeGrafter"/>
</dbReference>
<evidence type="ECO:0000313" key="6">
    <source>
        <dbReference type="EMBL" id="OAF69982.1"/>
    </source>
</evidence>
<organism evidence="6 7">
    <name type="scientific">Intoshia linei</name>
    <dbReference type="NCBI Taxonomy" id="1819745"/>
    <lineage>
        <taxon>Eukaryota</taxon>
        <taxon>Metazoa</taxon>
        <taxon>Spiralia</taxon>
        <taxon>Lophotrochozoa</taxon>
        <taxon>Mesozoa</taxon>
        <taxon>Orthonectida</taxon>
        <taxon>Rhopaluridae</taxon>
        <taxon>Intoshia</taxon>
    </lineage>
</organism>
<protein>
    <recommendedName>
        <fullName evidence="4">Peptidyl-prolyl cis-trans isomerase</fullName>
        <shortName evidence="4">PPIase</shortName>
        <ecNumber evidence="4">5.2.1.8</ecNumber>
    </recommendedName>
</protein>
<dbReference type="PRINTS" id="PR00153">
    <property type="entry name" value="CSAPPISMRASE"/>
</dbReference>
<dbReference type="PANTHER" id="PTHR11071:SF547">
    <property type="entry name" value="PEPTIDYL-PROLYL CIS-TRANS ISOMERASE"/>
    <property type="match status" value="1"/>
</dbReference>
<sequence length="198" mass="22150">MNSKIISYLFFLLSVYHFAKDLKLTVTDEVILEFTVTKEEKTDYKATVKLALFGEIAPITVLNYVLLCEGYENHNDTLSYTNSTVHRIVPDLLIQSGDVTNYDGSGSTSVYGGEFIDETFDLSHKTGVVSMANRGKDSNGSQFFITTSQARWMDGKHVVFGKVIDGMNQIKKINNEKTDTDTQIPINDIKISACSHTR</sequence>
<dbReference type="FunFam" id="2.40.100.10:FF:000025">
    <property type="entry name" value="Peptidyl-prolyl cis-trans isomerase CYP19-2"/>
    <property type="match status" value="1"/>
</dbReference>
<dbReference type="Pfam" id="PF00160">
    <property type="entry name" value="Pro_isomerase"/>
    <property type="match status" value="1"/>
</dbReference>
<dbReference type="EMBL" id="LWCA01000203">
    <property type="protein sequence ID" value="OAF69982.1"/>
    <property type="molecule type" value="Genomic_DNA"/>
</dbReference>
<dbReference type="SUPFAM" id="SSF50891">
    <property type="entry name" value="Cyclophilin-like"/>
    <property type="match status" value="1"/>
</dbReference>
<dbReference type="Proteomes" id="UP000078046">
    <property type="component" value="Unassembled WGS sequence"/>
</dbReference>